<gene>
    <name evidence="1" type="ORF">LEP1GSC179_3706</name>
</gene>
<sequence>MIQGSNHELRKNSPLLFLRNDNSVILFSQGGNYLSDLKFGHLYKMHFSLYDIRQKRFIRKFDFHDGCFWI</sequence>
<dbReference type="Proteomes" id="UP000006329">
    <property type="component" value="Unassembled WGS sequence"/>
</dbReference>
<dbReference type="AlphaFoldDB" id="A0A0E2BDP0"/>
<evidence type="ECO:0000313" key="1">
    <source>
        <dbReference type="EMBL" id="EKO33050.1"/>
    </source>
</evidence>
<evidence type="ECO:0000313" key="2">
    <source>
        <dbReference type="Proteomes" id="UP000006329"/>
    </source>
</evidence>
<accession>A0A0E2BDP0</accession>
<keyword evidence="2" id="KW-1185">Reference proteome</keyword>
<comment type="caution">
    <text evidence="1">The sequence shown here is derived from an EMBL/GenBank/DDBJ whole genome shotgun (WGS) entry which is preliminary data.</text>
</comment>
<organism evidence="1 2">
    <name type="scientific">Leptospira santarosai str. MOR084</name>
    <dbReference type="NCBI Taxonomy" id="1049984"/>
    <lineage>
        <taxon>Bacteria</taxon>
        <taxon>Pseudomonadati</taxon>
        <taxon>Spirochaetota</taxon>
        <taxon>Spirochaetia</taxon>
        <taxon>Leptospirales</taxon>
        <taxon>Leptospiraceae</taxon>
        <taxon>Leptospira</taxon>
    </lineage>
</organism>
<dbReference type="EMBL" id="AHON02000059">
    <property type="protein sequence ID" value="EKO33050.1"/>
    <property type="molecule type" value="Genomic_DNA"/>
</dbReference>
<reference evidence="1" key="1">
    <citation type="submission" date="2012-10" db="EMBL/GenBank/DDBJ databases">
        <authorList>
            <person name="Harkins D.M."/>
            <person name="Durkin A.S."/>
            <person name="Brinkac L.M."/>
            <person name="Haft D.H."/>
            <person name="Selengut J.D."/>
            <person name="Sanka R."/>
            <person name="DePew J."/>
            <person name="Purushe J."/>
            <person name="Matthias M.A."/>
            <person name="Vinetz J.M."/>
            <person name="Sutton G.G."/>
            <person name="Nierman W.C."/>
            <person name="Fouts D.E."/>
        </authorList>
    </citation>
    <scope>NUCLEOTIDE SEQUENCE [LARGE SCALE GENOMIC DNA]</scope>
    <source>
        <strain evidence="1">MOR084</strain>
    </source>
</reference>
<name>A0A0E2BDP0_9LEPT</name>
<proteinExistence type="predicted"/>
<protein>
    <submittedName>
        <fullName evidence="1">Uncharacterized protein</fullName>
    </submittedName>
</protein>